<feature type="compositionally biased region" description="Pro residues" evidence="1">
    <location>
        <begin position="155"/>
        <end position="168"/>
    </location>
</feature>
<dbReference type="EMBL" id="HACG01008510">
    <property type="protein sequence ID" value="CEK55375.1"/>
    <property type="molecule type" value="Transcribed_RNA"/>
</dbReference>
<name>A0A0B6YIM3_9EUPU</name>
<sequence>PALKPPGSNSNGPSNVQSIDKSRLVNGGPPPPPSNANKPSANKTGPPPPPSNNNKPSANKAGPPAPPPGINRSGNSVGPPPPPDISKPSNGGMPKRLKSDAFNRFNSLSIDEDKDSSDASRPNVSSAASHASRTTPSQSSVPKISASTGRSPPVAATPPPPPSRPPPSNATRPNSMVGRPLPPPPGDGGS</sequence>
<dbReference type="AlphaFoldDB" id="A0A0B6YIM3"/>
<organism evidence="2">
    <name type="scientific">Arion vulgaris</name>
    <dbReference type="NCBI Taxonomy" id="1028688"/>
    <lineage>
        <taxon>Eukaryota</taxon>
        <taxon>Metazoa</taxon>
        <taxon>Spiralia</taxon>
        <taxon>Lophotrochozoa</taxon>
        <taxon>Mollusca</taxon>
        <taxon>Gastropoda</taxon>
        <taxon>Heterobranchia</taxon>
        <taxon>Euthyneura</taxon>
        <taxon>Panpulmonata</taxon>
        <taxon>Eupulmonata</taxon>
        <taxon>Stylommatophora</taxon>
        <taxon>Helicina</taxon>
        <taxon>Arionoidea</taxon>
        <taxon>Arionidae</taxon>
        <taxon>Arion</taxon>
    </lineage>
</organism>
<feature type="compositionally biased region" description="Pro residues" evidence="1">
    <location>
        <begin position="180"/>
        <end position="190"/>
    </location>
</feature>
<feature type="compositionally biased region" description="Low complexity" evidence="1">
    <location>
        <begin position="35"/>
        <end position="44"/>
    </location>
</feature>
<feature type="non-terminal residue" evidence="2">
    <location>
        <position position="190"/>
    </location>
</feature>
<gene>
    <name evidence="2" type="primary">ORF25048</name>
</gene>
<evidence type="ECO:0008006" key="3">
    <source>
        <dbReference type="Google" id="ProtNLM"/>
    </source>
</evidence>
<feature type="compositionally biased region" description="Low complexity" evidence="1">
    <location>
        <begin position="169"/>
        <end position="179"/>
    </location>
</feature>
<feature type="non-terminal residue" evidence="2">
    <location>
        <position position="1"/>
    </location>
</feature>
<feature type="compositionally biased region" description="Low complexity" evidence="1">
    <location>
        <begin position="52"/>
        <end position="62"/>
    </location>
</feature>
<feature type="region of interest" description="Disordered" evidence="1">
    <location>
        <begin position="1"/>
        <end position="190"/>
    </location>
</feature>
<evidence type="ECO:0000256" key="1">
    <source>
        <dbReference type="SAM" id="MobiDB-lite"/>
    </source>
</evidence>
<feature type="compositionally biased region" description="Polar residues" evidence="1">
    <location>
        <begin position="7"/>
        <end position="19"/>
    </location>
</feature>
<proteinExistence type="predicted"/>
<protein>
    <recommendedName>
        <fullName evidence="3">WH2 domain-containing protein</fullName>
    </recommendedName>
</protein>
<feature type="compositionally biased region" description="Polar residues" evidence="1">
    <location>
        <begin position="119"/>
        <end position="149"/>
    </location>
</feature>
<reference evidence="2" key="1">
    <citation type="submission" date="2014-12" db="EMBL/GenBank/DDBJ databases">
        <title>Insight into the proteome of Arion vulgaris.</title>
        <authorList>
            <person name="Aradska J."/>
            <person name="Bulat T."/>
            <person name="Smidak R."/>
            <person name="Sarate P."/>
            <person name="Gangsoo J."/>
            <person name="Sialana F."/>
            <person name="Bilban M."/>
            <person name="Lubec G."/>
        </authorList>
    </citation>
    <scope>NUCLEOTIDE SEQUENCE</scope>
    <source>
        <tissue evidence="2">Skin</tissue>
    </source>
</reference>
<evidence type="ECO:0000313" key="2">
    <source>
        <dbReference type="EMBL" id="CEK55375.1"/>
    </source>
</evidence>
<accession>A0A0B6YIM3</accession>